<dbReference type="InterPro" id="IPR003710">
    <property type="entry name" value="ApbA"/>
</dbReference>
<dbReference type="RefSeq" id="WP_376919773.1">
    <property type="nucleotide sequence ID" value="NZ_JBHRSW010000014.1"/>
</dbReference>
<evidence type="ECO:0000256" key="9">
    <source>
        <dbReference type="ARBA" id="ARBA00048793"/>
    </source>
</evidence>
<evidence type="ECO:0000256" key="7">
    <source>
        <dbReference type="ARBA" id="ARBA00023002"/>
    </source>
</evidence>
<organism evidence="13 14">
    <name type="scientific">Agaribacter flavus</name>
    <dbReference type="NCBI Taxonomy" id="1902781"/>
    <lineage>
        <taxon>Bacteria</taxon>
        <taxon>Pseudomonadati</taxon>
        <taxon>Pseudomonadota</taxon>
        <taxon>Gammaproteobacteria</taxon>
        <taxon>Alteromonadales</taxon>
        <taxon>Alteromonadaceae</taxon>
        <taxon>Agaribacter</taxon>
    </lineage>
</organism>
<sequence length="350" mass="39403">MPKIPQHDAHHIVFGAGLIGSYLGACLLKAGQVVSLYAKQAQINALSEQYVVADYKGNQFEVKNLPHFVTRSSVDMLHDKADVLWLTVKCHALETVVDELKACIDEQTIIICCQNGVATHKPIKRAFPHNKVIRAMVSFNVVKDDSGRYHRGSQGTLTLEVISGLEVTIKWMVSQLASALLPVAITHQMDNLQWAKLQLNLGNAVNALVEVPVKEMLQDRRYRLVIALLMDELLKVTKKQKITLPKITNLPNKWVPVIMRLPNFAFRILARHTLFIDPLVRSSMYWDLVADKNTEVDFINGKVIEEAVKLDISAPGNRLITALIKKRELGKTDKKVDILKRFDSLLKAHK</sequence>
<dbReference type="Pfam" id="PF02558">
    <property type="entry name" value="ApbA"/>
    <property type="match status" value="1"/>
</dbReference>
<evidence type="ECO:0000256" key="8">
    <source>
        <dbReference type="ARBA" id="ARBA00032024"/>
    </source>
</evidence>
<dbReference type="InterPro" id="IPR013332">
    <property type="entry name" value="KPR_N"/>
</dbReference>
<evidence type="ECO:0000256" key="5">
    <source>
        <dbReference type="ARBA" id="ARBA00022655"/>
    </source>
</evidence>
<reference evidence="14" key="1">
    <citation type="journal article" date="2019" name="Int. J. Syst. Evol. Microbiol.">
        <title>The Global Catalogue of Microorganisms (GCM) 10K type strain sequencing project: providing services to taxonomists for standard genome sequencing and annotation.</title>
        <authorList>
            <consortium name="The Broad Institute Genomics Platform"/>
            <consortium name="The Broad Institute Genome Sequencing Center for Infectious Disease"/>
            <person name="Wu L."/>
            <person name="Ma J."/>
        </authorList>
    </citation>
    <scope>NUCLEOTIDE SEQUENCE [LARGE SCALE GENOMIC DNA]</scope>
    <source>
        <strain evidence="14">KCTC 52473</strain>
    </source>
</reference>
<dbReference type="SUPFAM" id="SSF51735">
    <property type="entry name" value="NAD(P)-binding Rossmann-fold domains"/>
    <property type="match status" value="1"/>
</dbReference>
<dbReference type="InterPro" id="IPR013328">
    <property type="entry name" value="6PGD_dom2"/>
</dbReference>
<dbReference type="GO" id="GO:0008677">
    <property type="term" value="F:2-dehydropantoate 2-reductase activity"/>
    <property type="evidence" value="ECO:0007669"/>
    <property type="project" value="UniProtKB-EC"/>
</dbReference>
<evidence type="ECO:0000313" key="13">
    <source>
        <dbReference type="EMBL" id="MFC3121637.1"/>
    </source>
</evidence>
<evidence type="ECO:0000256" key="4">
    <source>
        <dbReference type="ARBA" id="ARBA00019465"/>
    </source>
</evidence>
<evidence type="ECO:0000256" key="10">
    <source>
        <dbReference type="RuleBase" id="RU362068"/>
    </source>
</evidence>
<protein>
    <recommendedName>
        <fullName evidence="4 10">2-dehydropantoate 2-reductase</fullName>
        <ecNumber evidence="3 10">1.1.1.169</ecNumber>
    </recommendedName>
    <alternativeName>
        <fullName evidence="8 10">Ketopantoate reductase</fullName>
    </alternativeName>
</protein>
<dbReference type="Gene3D" id="3.40.50.720">
    <property type="entry name" value="NAD(P)-binding Rossmann-like Domain"/>
    <property type="match status" value="1"/>
</dbReference>
<dbReference type="EC" id="1.1.1.169" evidence="3 10"/>
<evidence type="ECO:0000256" key="2">
    <source>
        <dbReference type="ARBA" id="ARBA00007870"/>
    </source>
</evidence>
<dbReference type="Proteomes" id="UP001595478">
    <property type="component" value="Unassembled WGS sequence"/>
</dbReference>
<evidence type="ECO:0000259" key="12">
    <source>
        <dbReference type="Pfam" id="PF08546"/>
    </source>
</evidence>
<comment type="pathway">
    <text evidence="1 10">Cofactor biosynthesis; (R)-pantothenate biosynthesis; (R)-pantoate from 3-methyl-2-oxobutanoate: step 2/2.</text>
</comment>
<feature type="domain" description="Ketopantoate reductase C-terminal" evidence="12">
    <location>
        <begin position="190"/>
        <end position="328"/>
    </location>
</feature>
<dbReference type="NCBIfam" id="TIGR00745">
    <property type="entry name" value="apbA_panE"/>
    <property type="match status" value="1"/>
</dbReference>
<evidence type="ECO:0000256" key="1">
    <source>
        <dbReference type="ARBA" id="ARBA00004994"/>
    </source>
</evidence>
<feature type="domain" description="Ketopantoate reductase N-terminal" evidence="11">
    <location>
        <begin position="13"/>
        <end position="161"/>
    </location>
</feature>
<dbReference type="Gene3D" id="1.10.1040.10">
    <property type="entry name" value="N-(1-d-carboxylethyl)-l-norvaline Dehydrogenase, domain 2"/>
    <property type="match status" value="1"/>
</dbReference>
<evidence type="ECO:0000313" key="14">
    <source>
        <dbReference type="Proteomes" id="UP001595478"/>
    </source>
</evidence>
<dbReference type="InterPro" id="IPR008927">
    <property type="entry name" value="6-PGluconate_DH-like_C_sf"/>
</dbReference>
<keyword evidence="14" id="KW-1185">Reference proteome</keyword>
<keyword evidence="6 10" id="KW-0521">NADP</keyword>
<name>A0ABV7FMU8_9ALTE</name>
<proteinExistence type="inferred from homology"/>
<evidence type="ECO:0000256" key="6">
    <source>
        <dbReference type="ARBA" id="ARBA00022857"/>
    </source>
</evidence>
<dbReference type="InterPro" id="IPR050838">
    <property type="entry name" value="Ketopantoate_reductase"/>
</dbReference>
<comment type="caution">
    <text evidence="13">The sequence shown here is derived from an EMBL/GenBank/DDBJ whole genome shotgun (WGS) entry which is preliminary data.</text>
</comment>
<dbReference type="PANTHER" id="PTHR43765">
    <property type="entry name" value="2-DEHYDROPANTOATE 2-REDUCTASE-RELATED"/>
    <property type="match status" value="1"/>
</dbReference>
<dbReference type="InterPro" id="IPR013752">
    <property type="entry name" value="KPA_reductase"/>
</dbReference>
<dbReference type="PANTHER" id="PTHR43765:SF2">
    <property type="entry name" value="2-DEHYDROPANTOATE 2-REDUCTASE"/>
    <property type="match status" value="1"/>
</dbReference>
<dbReference type="InterPro" id="IPR036291">
    <property type="entry name" value="NAD(P)-bd_dom_sf"/>
</dbReference>
<dbReference type="SUPFAM" id="SSF48179">
    <property type="entry name" value="6-phosphogluconate dehydrogenase C-terminal domain-like"/>
    <property type="match status" value="1"/>
</dbReference>
<gene>
    <name evidence="13" type="ORF">ACFOHL_08375</name>
</gene>
<dbReference type="EMBL" id="JBHRSW010000014">
    <property type="protein sequence ID" value="MFC3121637.1"/>
    <property type="molecule type" value="Genomic_DNA"/>
</dbReference>
<keyword evidence="7 10" id="KW-0560">Oxidoreductase</keyword>
<accession>A0ABV7FMU8</accession>
<keyword evidence="5 10" id="KW-0566">Pantothenate biosynthesis</keyword>
<evidence type="ECO:0000256" key="3">
    <source>
        <dbReference type="ARBA" id="ARBA00013014"/>
    </source>
</evidence>
<comment type="similarity">
    <text evidence="2 10">Belongs to the ketopantoate reductase family.</text>
</comment>
<comment type="function">
    <text evidence="10">Catalyzes the NADPH-dependent reduction of ketopantoate into pantoic acid.</text>
</comment>
<comment type="catalytic activity">
    <reaction evidence="9 10">
        <text>(R)-pantoate + NADP(+) = 2-dehydropantoate + NADPH + H(+)</text>
        <dbReference type="Rhea" id="RHEA:16233"/>
        <dbReference type="ChEBI" id="CHEBI:11561"/>
        <dbReference type="ChEBI" id="CHEBI:15378"/>
        <dbReference type="ChEBI" id="CHEBI:15980"/>
        <dbReference type="ChEBI" id="CHEBI:57783"/>
        <dbReference type="ChEBI" id="CHEBI:58349"/>
        <dbReference type="EC" id="1.1.1.169"/>
    </reaction>
</comment>
<dbReference type="Pfam" id="PF08546">
    <property type="entry name" value="ApbA_C"/>
    <property type="match status" value="1"/>
</dbReference>
<evidence type="ECO:0000259" key="11">
    <source>
        <dbReference type="Pfam" id="PF02558"/>
    </source>
</evidence>